<feature type="binding site" evidence="4">
    <location>
        <position position="112"/>
    </location>
    <ligand>
        <name>S-adenosyl-L-methionine</name>
        <dbReference type="ChEBI" id="CHEBI:59789"/>
    </ligand>
</feature>
<keyword evidence="6" id="KW-1185">Reference proteome</keyword>
<feature type="binding site" evidence="4">
    <location>
        <position position="75"/>
    </location>
    <ligand>
        <name>S-adenosyl-L-methionine</name>
        <dbReference type="ChEBI" id="CHEBI:59789"/>
    </ligand>
</feature>
<comment type="subcellular location">
    <subcellularLocation>
        <location evidence="4">Mitochondrion inner membrane</location>
        <topology evidence="4">Peripheral membrane protein</topology>
        <orientation evidence="4">Matrix side</orientation>
    </subcellularLocation>
</comment>
<dbReference type="CDD" id="cd02440">
    <property type="entry name" value="AdoMet_MTases"/>
    <property type="match status" value="1"/>
</dbReference>
<keyword evidence="2 4" id="KW-0808">Transferase</keyword>
<dbReference type="EC" id="2.1.1.201" evidence="4"/>
<comment type="similarity">
    <text evidence="4">Belongs to the class I-like SAM-binding methyltransferase superfamily. MenG/UbiE family.</text>
</comment>
<dbReference type="SUPFAM" id="SSF53335">
    <property type="entry name" value="S-adenosyl-L-methionine-dependent methyltransferases"/>
    <property type="match status" value="1"/>
</dbReference>
<gene>
    <name evidence="4" type="primary">COQ5</name>
    <name evidence="5" type="ORF">WJX75_009201</name>
</gene>
<comment type="pathway">
    <text evidence="4">Cofactor biosynthesis; ubiquinone biosynthesis.</text>
</comment>
<comment type="caution">
    <text evidence="4">Lacks conserved residue(s) required for the propagation of feature annotation.</text>
</comment>
<dbReference type="Gene3D" id="3.40.50.150">
    <property type="entry name" value="Vaccinia Virus protein VP39"/>
    <property type="match status" value="1"/>
</dbReference>
<comment type="function">
    <text evidence="4">Methyltransferase required for the conversion of 2-polyprenyl-6-methoxy-1,4-benzoquinol (DDMQH2) to 2-polyprenyl-3-methyl-6-methoxy-1,4-benzoquinol (DMQH2).</text>
</comment>
<evidence type="ECO:0000256" key="2">
    <source>
        <dbReference type="ARBA" id="ARBA00022679"/>
    </source>
</evidence>
<dbReference type="Proteomes" id="UP001491310">
    <property type="component" value="Unassembled WGS sequence"/>
</dbReference>
<dbReference type="PROSITE" id="PS51608">
    <property type="entry name" value="SAM_MT_UBIE"/>
    <property type="match status" value="1"/>
</dbReference>
<keyword evidence="4" id="KW-0496">Mitochondrion</keyword>
<keyword evidence="4" id="KW-0831">Ubiquinone biosynthesis</keyword>
<protein>
    <recommendedName>
        <fullName evidence="4">2-methoxy-6-polyprenyl-1,4-benzoquinol methylase, mitochondrial</fullName>
        <ecNumber evidence="4">2.1.1.201</ecNumber>
    </recommendedName>
    <alternativeName>
        <fullName evidence="4">Ubiquinone biosynthesis methyltransferase COQ5</fullName>
    </alternativeName>
</protein>
<dbReference type="InterPro" id="IPR004033">
    <property type="entry name" value="UbiE/COQ5_MeTrFase"/>
</dbReference>
<sequence length="270" mass="29783">MYTAGEDDTVSFGFQDINANEKKERVGQVFSSVASSYDTMNDLMSGGLHRLWKDRLVTRLQPFAGMCHLDVAGGTGDVAFRVLRAMAEDQTRQQEESDAPTPVQLGQVHVCDINPDMLREGQRKAGQQRLGEGGGLSWIVGDAEQLPFQDNSMDAYTIAFGIRNVTNIDAALDEAFRVLRKGGALHCLEFSQLALPGLRELYDAYSFRVIPQIGRVVANDEASYQYLVESIRRFPDQKTFASLIRDAGFSGVSYENLSGGICAIHSGFRL</sequence>
<evidence type="ECO:0000313" key="6">
    <source>
        <dbReference type="Proteomes" id="UP001491310"/>
    </source>
</evidence>
<evidence type="ECO:0000256" key="3">
    <source>
        <dbReference type="ARBA" id="ARBA00022691"/>
    </source>
</evidence>
<proteinExistence type="inferred from homology"/>
<dbReference type="PROSITE" id="PS01184">
    <property type="entry name" value="UBIE_2"/>
    <property type="match status" value="1"/>
</dbReference>
<evidence type="ECO:0000256" key="4">
    <source>
        <dbReference type="HAMAP-Rule" id="MF_03191"/>
    </source>
</evidence>
<dbReference type="PANTHER" id="PTHR43591">
    <property type="entry name" value="METHYLTRANSFERASE"/>
    <property type="match status" value="1"/>
</dbReference>
<comment type="caution">
    <text evidence="5">The sequence shown here is derived from an EMBL/GenBank/DDBJ whole genome shotgun (WGS) entry which is preliminary data.</text>
</comment>
<reference evidence="5 6" key="1">
    <citation type="journal article" date="2024" name="Nat. Commun.">
        <title>Phylogenomics reveals the evolutionary origins of lichenization in chlorophyte algae.</title>
        <authorList>
            <person name="Puginier C."/>
            <person name="Libourel C."/>
            <person name="Otte J."/>
            <person name="Skaloud P."/>
            <person name="Haon M."/>
            <person name="Grisel S."/>
            <person name="Petersen M."/>
            <person name="Berrin J.G."/>
            <person name="Delaux P.M."/>
            <person name="Dal Grande F."/>
            <person name="Keller J."/>
        </authorList>
    </citation>
    <scope>NUCLEOTIDE SEQUENCE [LARGE SCALE GENOMIC DNA]</scope>
    <source>
        <strain evidence="5 6">SAG 216-7</strain>
    </source>
</reference>
<evidence type="ECO:0000256" key="1">
    <source>
        <dbReference type="ARBA" id="ARBA00022603"/>
    </source>
</evidence>
<dbReference type="NCBIfam" id="TIGR01934">
    <property type="entry name" value="MenG_MenH_UbiE"/>
    <property type="match status" value="1"/>
</dbReference>
<keyword evidence="4" id="KW-0999">Mitochondrion inner membrane</keyword>
<name>A0ABR2YL32_9CHLO</name>
<dbReference type="Pfam" id="PF01209">
    <property type="entry name" value="Ubie_methyltran"/>
    <property type="match status" value="1"/>
</dbReference>
<organism evidence="5 6">
    <name type="scientific">Coccomyxa subellipsoidea</name>
    <dbReference type="NCBI Taxonomy" id="248742"/>
    <lineage>
        <taxon>Eukaryota</taxon>
        <taxon>Viridiplantae</taxon>
        <taxon>Chlorophyta</taxon>
        <taxon>core chlorophytes</taxon>
        <taxon>Trebouxiophyceae</taxon>
        <taxon>Trebouxiophyceae incertae sedis</taxon>
        <taxon>Coccomyxaceae</taxon>
        <taxon>Coccomyxa</taxon>
    </lineage>
</organism>
<keyword evidence="1 4" id="KW-0489">Methyltransferase</keyword>
<keyword evidence="4" id="KW-0472">Membrane</keyword>
<dbReference type="PROSITE" id="PS01183">
    <property type="entry name" value="UBIE_1"/>
    <property type="match status" value="1"/>
</dbReference>
<dbReference type="InterPro" id="IPR029063">
    <property type="entry name" value="SAM-dependent_MTases_sf"/>
</dbReference>
<comment type="catalytic activity">
    <reaction evidence="4">
        <text>a 2-methoxy-6-(all-trans-polyprenyl)benzene-1,4-diol + S-adenosyl-L-methionine = a 5-methoxy-2-methyl-3-(all-trans-polyprenyl)benzene-1,4-diol + S-adenosyl-L-homocysteine + H(+)</text>
        <dbReference type="Rhea" id="RHEA:28286"/>
        <dbReference type="Rhea" id="RHEA-COMP:10858"/>
        <dbReference type="Rhea" id="RHEA-COMP:10859"/>
        <dbReference type="ChEBI" id="CHEBI:15378"/>
        <dbReference type="ChEBI" id="CHEBI:57856"/>
        <dbReference type="ChEBI" id="CHEBI:59789"/>
        <dbReference type="ChEBI" id="CHEBI:84166"/>
        <dbReference type="ChEBI" id="CHEBI:84167"/>
        <dbReference type="EC" id="2.1.1.201"/>
    </reaction>
</comment>
<dbReference type="PANTHER" id="PTHR43591:SF24">
    <property type="entry name" value="2-METHOXY-6-POLYPRENYL-1,4-BENZOQUINOL METHYLASE, MITOCHONDRIAL"/>
    <property type="match status" value="1"/>
</dbReference>
<dbReference type="EMBL" id="JALJOT010000010">
    <property type="protein sequence ID" value="KAK9906853.1"/>
    <property type="molecule type" value="Genomic_DNA"/>
</dbReference>
<evidence type="ECO:0000313" key="5">
    <source>
        <dbReference type="EMBL" id="KAK9906853.1"/>
    </source>
</evidence>
<keyword evidence="3 4" id="KW-0949">S-adenosyl-L-methionine</keyword>
<feature type="binding site" evidence="4">
    <location>
        <begin position="142"/>
        <end position="143"/>
    </location>
    <ligand>
        <name>S-adenosyl-L-methionine</name>
        <dbReference type="ChEBI" id="CHEBI:59789"/>
    </ligand>
</feature>
<dbReference type="HAMAP" id="MF_01813">
    <property type="entry name" value="MenG_UbiE_methyltr"/>
    <property type="match status" value="1"/>
</dbReference>
<comment type="subunit">
    <text evidence="4">Component of a multi-subunit COQ enzyme complex.</text>
</comment>
<accession>A0ABR2YL32</accession>
<dbReference type="InterPro" id="IPR023576">
    <property type="entry name" value="UbiE/COQ5_MeTrFase_CS"/>
</dbReference>